<dbReference type="Ensembl" id="ENSHHUT00000031777.1">
    <property type="protein sequence ID" value="ENSHHUP00000030506.1"/>
    <property type="gene ID" value="ENSHHUG00000019433.1"/>
</dbReference>
<dbReference type="InterPro" id="IPR036265">
    <property type="entry name" value="HIT-like_sf"/>
</dbReference>
<dbReference type="PROSITE" id="PS51084">
    <property type="entry name" value="HIT_2"/>
    <property type="match status" value="1"/>
</dbReference>
<reference evidence="6" key="1">
    <citation type="submission" date="2018-06" db="EMBL/GenBank/DDBJ databases">
        <title>Genome assembly of Danube salmon.</title>
        <authorList>
            <person name="Macqueen D.J."/>
            <person name="Gundappa M.K."/>
        </authorList>
    </citation>
    <scope>NUCLEOTIDE SEQUENCE [LARGE SCALE GENOMIC DNA]</scope>
</reference>
<accession>A0A4W5LW12</accession>
<dbReference type="PANTHER" id="PTHR46648">
    <property type="entry name" value="HIT FAMILY PROTEIN 1"/>
    <property type="match status" value="1"/>
</dbReference>
<dbReference type="STRING" id="62062.ENSHHUP00000030506"/>
<evidence type="ECO:0000256" key="3">
    <source>
        <dbReference type="PROSITE-ProRule" id="PRU00464"/>
    </source>
</evidence>
<dbReference type="PANTHER" id="PTHR46648:SF1">
    <property type="entry name" value="ADENOSINE 5'-MONOPHOSPHORAMIDASE HNT1"/>
    <property type="match status" value="1"/>
</dbReference>
<dbReference type="Gene3D" id="3.30.428.10">
    <property type="entry name" value="HIT-like"/>
    <property type="match status" value="1"/>
</dbReference>
<reference evidence="5" key="3">
    <citation type="submission" date="2025-09" db="UniProtKB">
        <authorList>
            <consortium name="Ensembl"/>
        </authorList>
    </citation>
    <scope>IDENTIFICATION</scope>
</reference>
<evidence type="ECO:0000313" key="5">
    <source>
        <dbReference type="Ensembl" id="ENSHHUP00000030506.1"/>
    </source>
</evidence>
<evidence type="ECO:0000256" key="1">
    <source>
        <dbReference type="ARBA" id="ARBA00024472"/>
    </source>
</evidence>
<evidence type="ECO:0000313" key="6">
    <source>
        <dbReference type="Proteomes" id="UP000314982"/>
    </source>
</evidence>
<dbReference type="SUPFAM" id="SSF54197">
    <property type="entry name" value="HIT-like"/>
    <property type="match status" value="1"/>
</dbReference>
<dbReference type="Pfam" id="PF01230">
    <property type="entry name" value="HIT"/>
    <property type="match status" value="1"/>
</dbReference>
<name>A0A4W5LW12_9TELE</name>
<dbReference type="GO" id="GO:0009117">
    <property type="term" value="P:nucleotide metabolic process"/>
    <property type="evidence" value="ECO:0007669"/>
    <property type="project" value="TreeGrafter"/>
</dbReference>
<keyword evidence="6" id="KW-1185">Reference proteome</keyword>
<feature type="domain" description="HIT" evidence="4">
    <location>
        <begin position="4"/>
        <end position="116"/>
    </location>
</feature>
<dbReference type="InterPro" id="IPR001310">
    <property type="entry name" value="Histidine_triad_HIT"/>
</dbReference>
<dbReference type="Proteomes" id="UP000314982">
    <property type="component" value="Unassembled WGS sequence"/>
</dbReference>
<dbReference type="InterPro" id="IPR011146">
    <property type="entry name" value="HIT-like"/>
</dbReference>
<evidence type="ECO:0000256" key="2">
    <source>
        <dbReference type="ARBA" id="ARBA00025764"/>
    </source>
</evidence>
<comment type="caution">
    <text evidence="3">Lacks conserved residue(s) required for the propagation of feature annotation.</text>
</comment>
<proteinExistence type="inferred from homology"/>
<protein>
    <recommendedName>
        <fullName evidence="4">HIT domain-containing protein</fullName>
    </recommendedName>
</protein>
<sequence length="134" mass="15194">MSSIFKKIIDGEIPCYKVAEDENFLAFLDVNPNAKGHTLCIPKQEIDKFFDIEDDLYLGLMQFSKKVAIALEKTVPCKRIGMLNLISFMDIPSKMEKLIHGHMPGVLPELITRGGFLIPLGEPVMLIKRSFLRK</sequence>
<comment type="similarity">
    <text evidence="2">Belongs to the HINT family.</text>
</comment>
<evidence type="ECO:0000259" key="4">
    <source>
        <dbReference type="PROSITE" id="PS51084"/>
    </source>
</evidence>
<comment type="catalytic activity">
    <reaction evidence="1">
        <text>adenosine 5'-phosphoramidate + H2O = NH4(+) + AMP</text>
        <dbReference type="Rhea" id="RHEA:67916"/>
        <dbReference type="ChEBI" id="CHEBI:15377"/>
        <dbReference type="ChEBI" id="CHEBI:28938"/>
        <dbReference type="ChEBI" id="CHEBI:57890"/>
        <dbReference type="ChEBI" id="CHEBI:456215"/>
    </reaction>
</comment>
<dbReference type="AlphaFoldDB" id="A0A4W5LW12"/>
<organism evidence="5 6">
    <name type="scientific">Hucho hucho</name>
    <name type="common">huchen</name>
    <dbReference type="NCBI Taxonomy" id="62062"/>
    <lineage>
        <taxon>Eukaryota</taxon>
        <taxon>Metazoa</taxon>
        <taxon>Chordata</taxon>
        <taxon>Craniata</taxon>
        <taxon>Vertebrata</taxon>
        <taxon>Euteleostomi</taxon>
        <taxon>Actinopterygii</taxon>
        <taxon>Neopterygii</taxon>
        <taxon>Teleostei</taxon>
        <taxon>Protacanthopterygii</taxon>
        <taxon>Salmoniformes</taxon>
        <taxon>Salmonidae</taxon>
        <taxon>Salmoninae</taxon>
        <taxon>Hucho</taxon>
    </lineage>
</organism>
<dbReference type="PRINTS" id="PR00332">
    <property type="entry name" value="HISTRIAD"/>
</dbReference>
<dbReference type="GO" id="GO:0003824">
    <property type="term" value="F:catalytic activity"/>
    <property type="evidence" value="ECO:0007669"/>
    <property type="project" value="InterPro"/>
</dbReference>
<reference evidence="5" key="2">
    <citation type="submission" date="2025-08" db="UniProtKB">
        <authorList>
            <consortium name="Ensembl"/>
        </authorList>
    </citation>
    <scope>IDENTIFICATION</scope>
</reference>